<dbReference type="AlphaFoldDB" id="A0AAJ1BIA3"/>
<feature type="transmembrane region" description="Helical" evidence="1">
    <location>
        <begin position="99"/>
        <end position="116"/>
    </location>
</feature>
<sequence>MYPILLKAHVILAFVAFASLLLRCYWGLKKPAMLQQALALKAHKLITLLMLLSAIALCLLLGMYPVAQAWLTEKLVLFVLYVGLGIAAIRPGAPDNQRLVLTGAAAVSFVLMMIIAKSHSALLLG</sequence>
<evidence type="ECO:0000256" key="1">
    <source>
        <dbReference type="SAM" id="Phobius"/>
    </source>
</evidence>
<reference evidence="2 3" key="1">
    <citation type="submission" date="2022-02" db="EMBL/GenBank/DDBJ databases">
        <title>The genome sequence of Shewanella sp. 3B26.</title>
        <authorList>
            <person name="Du J."/>
        </authorList>
    </citation>
    <scope>NUCLEOTIDE SEQUENCE [LARGE SCALE GENOMIC DNA]</scope>
    <source>
        <strain evidence="2 3">3B26</strain>
    </source>
</reference>
<proteinExistence type="predicted"/>
<keyword evidence="1" id="KW-1133">Transmembrane helix</keyword>
<dbReference type="PIRSF" id="PIRSF005610">
    <property type="entry name" value="SirB"/>
    <property type="match status" value="1"/>
</dbReference>
<protein>
    <submittedName>
        <fullName evidence="2">SirB2 family protein</fullName>
    </submittedName>
</protein>
<dbReference type="EMBL" id="JAKUDL010000004">
    <property type="protein sequence ID" value="MCH4295241.1"/>
    <property type="molecule type" value="Genomic_DNA"/>
</dbReference>
<dbReference type="InterPro" id="IPR007360">
    <property type="entry name" value="SirB"/>
</dbReference>
<feature type="transmembrane region" description="Helical" evidence="1">
    <location>
        <begin position="6"/>
        <end position="25"/>
    </location>
</feature>
<accession>A0AAJ1BIA3</accession>
<evidence type="ECO:0000313" key="3">
    <source>
        <dbReference type="Proteomes" id="UP001297581"/>
    </source>
</evidence>
<feature type="transmembrane region" description="Helical" evidence="1">
    <location>
        <begin position="75"/>
        <end position="92"/>
    </location>
</feature>
<dbReference type="GO" id="GO:0005886">
    <property type="term" value="C:plasma membrane"/>
    <property type="evidence" value="ECO:0007669"/>
    <property type="project" value="TreeGrafter"/>
</dbReference>
<dbReference type="RefSeq" id="WP_240591481.1">
    <property type="nucleotide sequence ID" value="NZ_JAKUDL010000004.1"/>
</dbReference>
<comment type="caution">
    <text evidence="2">The sequence shown here is derived from an EMBL/GenBank/DDBJ whole genome shotgun (WGS) entry which is preliminary data.</text>
</comment>
<name>A0AAJ1BIA3_9GAMM</name>
<evidence type="ECO:0000313" key="2">
    <source>
        <dbReference type="EMBL" id="MCH4295241.1"/>
    </source>
</evidence>
<dbReference type="PANTHER" id="PTHR39594">
    <property type="entry name" value="PROTEIN YCHQ"/>
    <property type="match status" value="1"/>
</dbReference>
<feature type="transmembrane region" description="Helical" evidence="1">
    <location>
        <begin position="45"/>
        <end position="63"/>
    </location>
</feature>
<dbReference type="Pfam" id="PF04247">
    <property type="entry name" value="SirB"/>
    <property type="match status" value="1"/>
</dbReference>
<gene>
    <name evidence="2" type="ORF">MJ923_13100</name>
</gene>
<organism evidence="2 3">
    <name type="scientific">Shewanella zhuhaiensis</name>
    <dbReference type="NCBI Taxonomy" id="2919576"/>
    <lineage>
        <taxon>Bacteria</taxon>
        <taxon>Pseudomonadati</taxon>
        <taxon>Pseudomonadota</taxon>
        <taxon>Gammaproteobacteria</taxon>
        <taxon>Alteromonadales</taxon>
        <taxon>Shewanellaceae</taxon>
        <taxon>Shewanella</taxon>
    </lineage>
</organism>
<keyword evidence="1" id="KW-0812">Transmembrane</keyword>
<keyword evidence="3" id="KW-1185">Reference proteome</keyword>
<dbReference type="PANTHER" id="PTHR39594:SF1">
    <property type="entry name" value="PROTEIN YCHQ"/>
    <property type="match status" value="1"/>
</dbReference>
<dbReference type="Proteomes" id="UP001297581">
    <property type="component" value="Unassembled WGS sequence"/>
</dbReference>
<keyword evidence="1" id="KW-0472">Membrane</keyword>